<evidence type="ECO:0000259" key="1">
    <source>
        <dbReference type="Pfam" id="PF01592"/>
    </source>
</evidence>
<dbReference type="Gene3D" id="3.90.1010.10">
    <property type="match status" value="1"/>
</dbReference>
<protein>
    <submittedName>
        <fullName evidence="2">NifU homolog involved in Fe-S cluster formation</fullName>
    </submittedName>
</protein>
<dbReference type="eggNOG" id="COG0822">
    <property type="taxonomic scope" value="Bacteria"/>
</dbReference>
<dbReference type="KEGG" id="pal:PA0456"/>
<evidence type="ECO:0000313" key="2">
    <source>
        <dbReference type="EMBL" id="CAM11790.1"/>
    </source>
</evidence>
<dbReference type="GO" id="GO:0005506">
    <property type="term" value="F:iron ion binding"/>
    <property type="evidence" value="ECO:0007669"/>
    <property type="project" value="InterPro"/>
</dbReference>
<dbReference type="SUPFAM" id="SSF82649">
    <property type="entry name" value="SufE/NifU"/>
    <property type="match status" value="1"/>
</dbReference>
<organism evidence="2 3">
    <name type="scientific">Phytoplasma australiense</name>
    <dbReference type="NCBI Taxonomy" id="59748"/>
    <lineage>
        <taxon>Bacteria</taxon>
        <taxon>Bacillati</taxon>
        <taxon>Mycoplasmatota</taxon>
        <taxon>Mollicutes</taxon>
        <taxon>Acholeplasmatales</taxon>
        <taxon>Acholeplasmataceae</taxon>
        <taxon>Candidatus Phytoplasma</taxon>
        <taxon>16SrXII (Stolbur group)</taxon>
    </lineage>
</organism>
<dbReference type="Pfam" id="PF01592">
    <property type="entry name" value="NifU_N"/>
    <property type="match status" value="1"/>
</dbReference>
<dbReference type="InterPro" id="IPR002871">
    <property type="entry name" value="NIF_FeS_clus_asmbl_NifU_N"/>
</dbReference>
<sequence length="99" mass="11241">MIIQVKLSPSQTILDLKYEANACSICVASASLMSVFVKNLDKTTSLNKINHFCAMINKKAYDKEQLDENIQSLDIVHQLPNKTNCVLLPWQTLQAFWLN</sequence>
<accession>B1VA18</accession>
<dbReference type="GO" id="GO:0051536">
    <property type="term" value="F:iron-sulfur cluster binding"/>
    <property type="evidence" value="ECO:0007669"/>
    <property type="project" value="InterPro"/>
</dbReference>
<dbReference type="STRING" id="59748.PA0456"/>
<name>B1VA18_PHYAS</name>
<feature type="domain" description="NIF system FeS cluster assembly NifU N-terminal" evidence="1">
    <location>
        <begin position="1"/>
        <end position="51"/>
    </location>
</feature>
<gene>
    <name evidence="2" type="primary">iscU</name>
    <name evidence="2" type="ordered locus">PA0456</name>
</gene>
<dbReference type="CDD" id="cd06664">
    <property type="entry name" value="IscU_like"/>
    <property type="match status" value="1"/>
</dbReference>
<evidence type="ECO:0000313" key="3">
    <source>
        <dbReference type="Proteomes" id="UP000008323"/>
    </source>
</evidence>
<reference evidence="2 3" key="1">
    <citation type="journal article" date="2008" name="J. Bacteriol.">
        <title>Comparative genome analysis of 'Candidatus Phytoplasma australiense' (subgroup tuf-Australia I; rp-A) and 'Ca. Phytoplasma asteris' strains OY-M and AY-WB.</title>
        <authorList>
            <person name="Tran-Nguyen L.T."/>
            <person name="Kube M."/>
            <person name="Schneider B."/>
            <person name="Reinhardt R."/>
            <person name="Gibb K.S."/>
        </authorList>
    </citation>
    <scope>NUCLEOTIDE SEQUENCE [LARGE SCALE GENOMIC DNA]</scope>
</reference>
<dbReference type="EMBL" id="AM422018">
    <property type="protein sequence ID" value="CAM11790.1"/>
    <property type="molecule type" value="Genomic_DNA"/>
</dbReference>
<dbReference type="Proteomes" id="UP000008323">
    <property type="component" value="Chromosome"/>
</dbReference>
<proteinExistence type="predicted"/>
<dbReference type="AlphaFoldDB" id="B1VA18"/>
<dbReference type="GO" id="GO:0016226">
    <property type="term" value="P:iron-sulfur cluster assembly"/>
    <property type="evidence" value="ECO:0007669"/>
    <property type="project" value="InterPro"/>
</dbReference>